<feature type="domain" description="WW" evidence="7">
    <location>
        <begin position="203"/>
        <end position="236"/>
    </location>
</feature>
<dbReference type="STRING" id="36087.A0A077Z0F1"/>
<dbReference type="GO" id="GO:0004860">
    <property type="term" value="F:protein kinase inhibitor activity"/>
    <property type="evidence" value="ECO:0007669"/>
    <property type="project" value="TreeGrafter"/>
</dbReference>
<evidence type="ECO:0000256" key="4">
    <source>
        <dbReference type="ARBA" id="ARBA00023054"/>
    </source>
</evidence>
<dbReference type="Pfam" id="PF00397">
    <property type="entry name" value="WW"/>
    <property type="match status" value="2"/>
</dbReference>
<feature type="coiled-coil region" evidence="5">
    <location>
        <begin position="413"/>
        <end position="440"/>
    </location>
</feature>
<proteinExistence type="inferred from homology"/>
<dbReference type="Gene3D" id="2.20.70.10">
    <property type="match status" value="2"/>
</dbReference>
<dbReference type="OrthoDB" id="446789at2759"/>
<evidence type="ECO:0000256" key="1">
    <source>
        <dbReference type="ARBA" id="ARBA00007796"/>
    </source>
</evidence>
<accession>A0A077Z0F1</accession>
<dbReference type="InterPro" id="IPR001202">
    <property type="entry name" value="WW_dom"/>
</dbReference>
<name>A0A077Z0F1_TRITR</name>
<dbReference type="FunFam" id="2.20.70.10:FF:000035">
    <property type="entry name" value="Salvador homolog 1 (Drosophila)"/>
    <property type="match status" value="1"/>
</dbReference>
<sequence length="852" mass="94488">MLKSRKKESSSRLSLTDGIPGRYLPRDDPPTIPNYSSGLSISKTSGEEKRTWQSAERLSNVLLTNYAPRCGAPTAMQDRSSPFRRGDLAVDSTGSSPFAAIKRHPFLSANLCKSVADVSTTDGKVSDTVACRMALLGSPGNGRAILPAWVGPRAVSSNSMASSNCDLYSRLPQKQTLEAASPLRDHEIGHPVKDLPAVSPEELPLPPGWSVGWTVHGRRYFIDHNTQTTHWNHPLEKENLPLGWEKVLSPEHGVFYLNRLTNQTQYEHPGIVRKFKPTTDVQAIAANAVCPSCALSIPLSSHSHGQLTCSVRNVVEVPAPFYAYTVHDIPDWIKVYARAPHDSDYLLKWDLFRLPQLDCFDHMLLKLYKQEINTVVIAYEREEMECEPSHPAALHSPTSAYDMNRVHEELEKLNIATDVINKLELQLDEAQAIFRDVQSSWTQRLSQMNKRLGSCIDKSRPYYEARIKVLEAQQEAHKAALRFERANRMHAVAKQQVSLTQESLNRQGTENVDPACLEVLNHHIHRVNEAEVDRLQSENEHKRISQQVEEATRNVSVLQSALKRSIQKSKPYFEARVEFTKVLQNQKSLIQRLEAEIRQKKADYNASLRRLEEISEEIHEKRSLGKRDPGVGSESPGPPCTSLSEASLAQRKAAVESFLAGQGERQSVNVSAQLPNACSAALLTQGASIPLAVEAGDPHEGASLKSPVGIDDVICETEESSSQWTSREYSESANNKTAPFKSPLAACPSSQGTNNVSYGLNSGIILLAHELVAQRSEPAQVRAFQFPHEELDVEYRTTPEGLVLSGSSTPPAVSSIDDSSIAKVFSFAALRIPAKLLVQIMKVFFLTNRSKC</sequence>
<dbReference type="InterPro" id="IPR036020">
    <property type="entry name" value="WW_dom_sf"/>
</dbReference>
<feature type="region of interest" description="Disordered" evidence="6">
    <location>
        <begin position="1"/>
        <end position="48"/>
    </location>
</feature>
<keyword evidence="9" id="KW-1185">Reference proteome</keyword>
<reference evidence="8" key="2">
    <citation type="submission" date="2014-03" db="EMBL/GenBank/DDBJ databases">
        <title>The whipworm genome and dual-species transcriptomics of an intimate host-pathogen interaction.</title>
        <authorList>
            <person name="Foth B.J."/>
            <person name="Tsai I.J."/>
            <person name="Reid A.J."/>
            <person name="Bancroft A.J."/>
            <person name="Nichol S."/>
            <person name="Tracey A."/>
            <person name="Holroyd N."/>
            <person name="Cotton J.A."/>
            <person name="Stanley E.J."/>
            <person name="Zarowiecki M."/>
            <person name="Liu J.Z."/>
            <person name="Huckvale T."/>
            <person name="Cooper P.J."/>
            <person name="Grencis R.K."/>
            <person name="Berriman M."/>
        </authorList>
    </citation>
    <scope>NUCLEOTIDE SEQUENCE [LARGE SCALE GENOMIC DNA]</scope>
</reference>
<evidence type="ECO:0000256" key="5">
    <source>
        <dbReference type="SAM" id="Coils"/>
    </source>
</evidence>
<gene>
    <name evidence="8" type="ORF">TTRE_0000034901</name>
</gene>
<feature type="compositionally biased region" description="Polar residues" evidence="6">
    <location>
        <begin position="33"/>
        <end position="44"/>
    </location>
</feature>
<keyword evidence="3" id="KW-0677">Repeat</keyword>
<dbReference type="Pfam" id="PF05276">
    <property type="entry name" value="SH3BP5"/>
    <property type="match status" value="1"/>
</dbReference>
<dbReference type="Proteomes" id="UP000030665">
    <property type="component" value="Unassembled WGS sequence"/>
</dbReference>
<comment type="similarity">
    <text evidence="1">Belongs to the SH3BP5 family.</text>
</comment>
<evidence type="ECO:0000256" key="2">
    <source>
        <dbReference type="ARBA" id="ARBA00022553"/>
    </source>
</evidence>
<feature type="region of interest" description="Disordered" evidence="6">
    <location>
        <begin position="619"/>
        <end position="646"/>
    </location>
</feature>
<dbReference type="SMART" id="SM00456">
    <property type="entry name" value="WW"/>
    <property type="match status" value="2"/>
</dbReference>
<protein>
    <submittedName>
        <fullName evidence="8">WW and SH3BP5 domain containing protein</fullName>
    </submittedName>
</protein>
<dbReference type="PROSITE" id="PS01159">
    <property type="entry name" value="WW_DOMAIN_1"/>
    <property type="match status" value="1"/>
</dbReference>
<dbReference type="AlphaFoldDB" id="A0A077Z0F1"/>
<dbReference type="PANTHER" id="PTHR19423:SF1">
    <property type="entry name" value="SH3 DOMAIN-BINDING PROTEIN 5"/>
    <property type="match status" value="1"/>
</dbReference>
<keyword evidence="2" id="KW-0597">Phosphoprotein</keyword>
<keyword evidence="4 5" id="KW-0175">Coiled coil</keyword>
<dbReference type="PANTHER" id="PTHR19423">
    <property type="entry name" value="SH3 DOMAIN-BINDING PROTEIN 5"/>
    <property type="match status" value="1"/>
</dbReference>
<dbReference type="PROSITE" id="PS50020">
    <property type="entry name" value="WW_DOMAIN_2"/>
    <property type="match status" value="2"/>
</dbReference>
<evidence type="ECO:0000259" key="7">
    <source>
        <dbReference type="PROSITE" id="PS50020"/>
    </source>
</evidence>
<dbReference type="GO" id="GO:0035329">
    <property type="term" value="P:hippo signaling"/>
    <property type="evidence" value="ECO:0007669"/>
    <property type="project" value="UniProtKB-ARBA"/>
</dbReference>
<dbReference type="CDD" id="cd00201">
    <property type="entry name" value="WW"/>
    <property type="match status" value="2"/>
</dbReference>
<feature type="compositionally biased region" description="Basic and acidic residues" evidence="6">
    <location>
        <begin position="619"/>
        <end position="629"/>
    </location>
</feature>
<evidence type="ECO:0000313" key="8">
    <source>
        <dbReference type="EMBL" id="CDW52090.1"/>
    </source>
</evidence>
<evidence type="ECO:0000256" key="6">
    <source>
        <dbReference type="SAM" id="MobiDB-lite"/>
    </source>
</evidence>
<reference evidence="8" key="1">
    <citation type="submission" date="2014-01" db="EMBL/GenBank/DDBJ databases">
        <authorList>
            <person name="Aslett M."/>
        </authorList>
    </citation>
    <scope>NUCLEOTIDE SEQUENCE</scope>
</reference>
<dbReference type="InterPro" id="IPR007940">
    <property type="entry name" value="SH3BP5"/>
</dbReference>
<evidence type="ECO:0000256" key="3">
    <source>
        <dbReference type="ARBA" id="ARBA00022737"/>
    </source>
</evidence>
<dbReference type="CDD" id="cd21433">
    <property type="entry name" value="SARAH_Sav"/>
    <property type="match status" value="1"/>
</dbReference>
<organism evidence="8 9">
    <name type="scientific">Trichuris trichiura</name>
    <name type="common">Whipworm</name>
    <name type="synonym">Trichocephalus trichiurus</name>
    <dbReference type="NCBI Taxonomy" id="36087"/>
    <lineage>
        <taxon>Eukaryota</taxon>
        <taxon>Metazoa</taxon>
        <taxon>Ecdysozoa</taxon>
        <taxon>Nematoda</taxon>
        <taxon>Enoplea</taxon>
        <taxon>Dorylaimia</taxon>
        <taxon>Trichinellida</taxon>
        <taxon>Trichuridae</taxon>
        <taxon>Trichuris</taxon>
    </lineage>
</organism>
<dbReference type="EMBL" id="HG805815">
    <property type="protein sequence ID" value="CDW52090.1"/>
    <property type="molecule type" value="Genomic_DNA"/>
</dbReference>
<feature type="domain" description="WW" evidence="7">
    <location>
        <begin position="238"/>
        <end position="271"/>
    </location>
</feature>
<dbReference type="SUPFAM" id="SSF51045">
    <property type="entry name" value="WW domain"/>
    <property type="match status" value="2"/>
</dbReference>
<evidence type="ECO:0000313" key="9">
    <source>
        <dbReference type="Proteomes" id="UP000030665"/>
    </source>
</evidence>
<dbReference type="GO" id="GO:0005737">
    <property type="term" value="C:cytoplasm"/>
    <property type="evidence" value="ECO:0007669"/>
    <property type="project" value="TreeGrafter"/>
</dbReference>